<evidence type="ECO:0000313" key="2">
    <source>
        <dbReference type="Proteomes" id="UP001597282"/>
    </source>
</evidence>
<evidence type="ECO:0000313" key="1">
    <source>
        <dbReference type="EMBL" id="MFD1428489.1"/>
    </source>
</evidence>
<proteinExistence type="predicted"/>
<sequence length="126" mass="13747">MKCKFCGEELYDEHEMYIGGHPGCIEEMRFNEENDNGMKVTATILIDGSRSAAWNGDTISHNVYQMVSQMIEDIVAIHGGDSESALFSIVVEGGGGGADIGHPEEILGMARLQMQRLGLVKDKAKN</sequence>
<dbReference type="EMBL" id="JBHTNU010000025">
    <property type="protein sequence ID" value="MFD1428489.1"/>
    <property type="molecule type" value="Genomic_DNA"/>
</dbReference>
<dbReference type="Proteomes" id="UP001597282">
    <property type="component" value="Unassembled WGS sequence"/>
</dbReference>
<reference evidence="2" key="1">
    <citation type="journal article" date="2019" name="Int. J. Syst. Evol. Microbiol.">
        <title>The Global Catalogue of Microorganisms (GCM) 10K type strain sequencing project: providing services to taxonomists for standard genome sequencing and annotation.</title>
        <authorList>
            <consortium name="The Broad Institute Genomics Platform"/>
            <consortium name="The Broad Institute Genome Sequencing Center for Infectious Disease"/>
            <person name="Wu L."/>
            <person name="Ma J."/>
        </authorList>
    </citation>
    <scope>NUCLEOTIDE SEQUENCE [LARGE SCALE GENOMIC DNA]</scope>
    <source>
        <strain evidence="2">S1</strain>
    </source>
</reference>
<gene>
    <name evidence="1" type="ORF">ACFQ4Y_16435</name>
</gene>
<accession>A0ABW4CCJ4</accession>
<protein>
    <submittedName>
        <fullName evidence="1">Uncharacterized protein</fullName>
    </submittedName>
</protein>
<name>A0ABW4CCJ4_9BACL</name>
<keyword evidence="2" id="KW-1185">Reference proteome</keyword>
<comment type="caution">
    <text evidence="1">The sequence shown here is derived from an EMBL/GenBank/DDBJ whole genome shotgun (WGS) entry which is preliminary data.</text>
</comment>
<organism evidence="1 2">
    <name type="scientific">Kroppenstedtia sanguinis</name>
    <dbReference type="NCBI Taxonomy" id="1380684"/>
    <lineage>
        <taxon>Bacteria</taxon>
        <taxon>Bacillati</taxon>
        <taxon>Bacillota</taxon>
        <taxon>Bacilli</taxon>
        <taxon>Bacillales</taxon>
        <taxon>Thermoactinomycetaceae</taxon>
        <taxon>Kroppenstedtia</taxon>
    </lineage>
</organism>